<feature type="compositionally biased region" description="Polar residues" evidence="1">
    <location>
        <begin position="55"/>
        <end position="65"/>
    </location>
</feature>
<accession>A0A5D2H5D8</accession>
<gene>
    <name evidence="2" type="ORF">ES288_A03G143000v1</name>
</gene>
<evidence type="ECO:0000256" key="1">
    <source>
        <dbReference type="SAM" id="MobiDB-lite"/>
    </source>
</evidence>
<dbReference type="AlphaFoldDB" id="A0A5D2H5D8"/>
<proteinExistence type="predicted"/>
<sequence length="108" mass="12543">MVNLSPIQAVLHCHRLHRIRYSIYPNTRMLTSSTFQCQRVSRSISHTGHKVSGSHPAQSVIGSPSHPQKLMPFHMPLLQPQRHQQHLQKDEFPPLQFLLLNLWLKLLL</sequence>
<reference evidence="2 3" key="1">
    <citation type="submission" date="2019-06" db="EMBL/GenBank/DDBJ databases">
        <title>WGS assembly of Gossypium darwinii.</title>
        <authorList>
            <person name="Chen Z.J."/>
            <person name="Sreedasyam A."/>
            <person name="Ando A."/>
            <person name="Song Q."/>
            <person name="De L."/>
            <person name="Hulse-Kemp A."/>
            <person name="Ding M."/>
            <person name="Ye W."/>
            <person name="Kirkbride R."/>
            <person name="Jenkins J."/>
            <person name="Plott C."/>
            <person name="Lovell J."/>
            <person name="Lin Y.-M."/>
            <person name="Vaughn R."/>
            <person name="Liu B."/>
            <person name="Li W."/>
            <person name="Simpson S."/>
            <person name="Scheffler B."/>
            <person name="Saski C."/>
            <person name="Grover C."/>
            <person name="Hu G."/>
            <person name="Conover J."/>
            <person name="Carlson J."/>
            <person name="Shu S."/>
            <person name="Boston L."/>
            <person name="Williams M."/>
            <person name="Peterson D."/>
            <person name="Mcgee K."/>
            <person name="Jones D."/>
            <person name="Wendel J."/>
            <person name="Stelly D."/>
            <person name="Grimwood J."/>
            <person name="Schmutz J."/>
        </authorList>
    </citation>
    <scope>NUCLEOTIDE SEQUENCE [LARGE SCALE GENOMIC DNA]</scope>
    <source>
        <strain evidence="2">1808015.09</strain>
    </source>
</reference>
<organism evidence="2 3">
    <name type="scientific">Gossypium darwinii</name>
    <name type="common">Darwin's cotton</name>
    <name type="synonym">Gossypium barbadense var. darwinii</name>
    <dbReference type="NCBI Taxonomy" id="34276"/>
    <lineage>
        <taxon>Eukaryota</taxon>
        <taxon>Viridiplantae</taxon>
        <taxon>Streptophyta</taxon>
        <taxon>Embryophyta</taxon>
        <taxon>Tracheophyta</taxon>
        <taxon>Spermatophyta</taxon>
        <taxon>Magnoliopsida</taxon>
        <taxon>eudicotyledons</taxon>
        <taxon>Gunneridae</taxon>
        <taxon>Pentapetalae</taxon>
        <taxon>rosids</taxon>
        <taxon>malvids</taxon>
        <taxon>Malvales</taxon>
        <taxon>Malvaceae</taxon>
        <taxon>Malvoideae</taxon>
        <taxon>Gossypium</taxon>
    </lineage>
</organism>
<protein>
    <submittedName>
        <fullName evidence="2">Uncharacterized protein</fullName>
    </submittedName>
</protein>
<keyword evidence="3" id="KW-1185">Reference proteome</keyword>
<feature type="region of interest" description="Disordered" evidence="1">
    <location>
        <begin position="46"/>
        <end position="65"/>
    </location>
</feature>
<evidence type="ECO:0000313" key="2">
    <source>
        <dbReference type="EMBL" id="TYH25110.1"/>
    </source>
</evidence>
<dbReference type="Proteomes" id="UP000323506">
    <property type="component" value="Chromosome A03"/>
</dbReference>
<name>A0A5D2H5D8_GOSDA</name>
<dbReference type="EMBL" id="CM017690">
    <property type="protein sequence ID" value="TYH25110.1"/>
    <property type="molecule type" value="Genomic_DNA"/>
</dbReference>
<evidence type="ECO:0000313" key="3">
    <source>
        <dbReference type="Proteomes" id="UP000323506"/>
    </source>
</evidence>